<protein>
    <recommendedName>
        <fullName evidence="2">Essential protein Yae1 N-terminal domain-containing protein</fullName>
    </recommendedName>
</protein>
<organism evidence="3 4">
    <name type="scientific">Tetrapisispora phaffii (strain ATCC 24235 / CBS 4417 / NBRC 1672 / NRRL Y-8282 / UCD 70-5)</name>
    <name type="common">Yeast</name>
    <name type="synonym">Fabospora phaffii</name>
    <dbReference type="NCBI Taxonomy" id="1071381"/>
    <lineage>
        <taxon>Eukaryota</taxon>
        <taxon>Fungi</taxon>
        <taxon>Dikarya</taxon>
        <taxon>Ascomycota</taxon>
        <taxon>Saccharomycotina</taxon>
        <taxon>Saccharomycetes</taxon>
        <taxon>Saccharomycetales</taxon>
        <taxon>Saccharomycetaceae</taxon>
        <taxon>Tetrapisispora</taxon>
    </lineage>
</organism>
<evidence type="ECO:0000313" key="3">
    <source>
        <dbReference type="EMBL" id="CCE62104.1"/>
    </source>
</evidence>
<dbReference type="HOGENOM" id="CLU_136375_0_0_1"/>
<dbReference type="AlphaFoldDB" id="G8BQ23"/>
<dbReference type="PANTHER" id="PTHR28532">
    <property type="entry name" value="GEO13458P1"/>
    <property type="match status" value="1"/>
</dbReference>
<dbReference type="PANTHER" id="PTHR28532:SF1">
    <property type="entry name" value="ORAL CANCER OVEREXPRESSED 1"/>
    <property type="match status" value="1"/>
</dbReference>
<dbReference type="RefSeq" id="XP_003684538.1">
    <property type="nucleotide sequence ID" value="XM_003684490.1"/>
</dbReference>
<evidence type="ECO:0000313" key="4">
    <source>
        <dbReference type="Proteomes" id="UP000005666"/>
    </source>
</evidence>
<dbReference type="eggNOG" id="KOG4595">
    <property type="taxonomic scope" value="Eukaryota"/>
</dbReference>
<dbReference type="STRING" id="1071381.G8BQ23"/>
<dbReference type="InterPro" id="IPR052436">
    <property type="entry name" value="LTO1_adapter"/>
</dbReference>
<comment type="similarity">
    <text evidence="1">Belongs to the LTO1 family.</text>
</comment>
<dbReference type="InterPro" id="IPR019191">
    <property type="entry name" value="Essential_protein_Yae1_N"/>
</dbReference>
<dbReference type="EMBL" id="HE612857">
    <property type="protein sequence ID" value="CCE62104.1"/>
    <property type="molecule type" value="Genomic_DNA"/>
</dbReference>
<proteinExistence type="inferred from homology"/>
<dbReference type="OrthoDB" id="48036at2759"/>
<dbReference type="KEGG" id="tpf:TPHA_0B04350"/>
<accession>G8BQ23</accession>
<dbReference type="OMA" id="VGFQRFV"/>
<keyword evidence="4" id="KW-1185">Reference proteome</keyword>
<evidence type="ECO:0000256" key="1">
    <source>
        <dbReference type="ARBA" id="ARBA00038090"/>
    </source>
</evidence>
<feature type="domain" description="Essential protein Yae1 N-terminal" evidence="2">
    <location>
        <begin position="18"/>
        <end position="56"/>
    </location>
</feature>
<reference evidence="3 4" key="1">
    <citation type="journal article" date="2011" name="Proc. Natl. Acad. Sci. U.S.A.">
        <title>Evolutionary erosion of yeast sex chromosomes by mating-type switching accidents.</title>
        <authorList>
            <person name="Gordon J.L."/>
            <person name="Armisen D."/>
            <person name="Proux-Wera E."/>
            <person name="Oheigeartaigh S.S."/>
            <person name="Byrne K.P."/>
            <person name="Wolfe K.H."/>
        </authorList>
    </citation>
    <scope>NUCLEOTIDE SEQUENCE [LARGE SCALE GENOMIC DNA]</scope>
    <source>
        <strain evidence="4">ATCC 24235 / CBS 4417 / NBRC 1672 / NRRL Y-8282 / UCD 70-5</strain>
    </source>
</reference>
<name>G8BQ23_TETPH</name>
<evidence type="ECO:0000259" key="2">
    <source>
        <dbReference type="Pfam" id="PF09811"/>
    </source>
</evidence>
<dbReference type="GeneID" id="11534748"/>
<sequence>MDEFDEVLKLEERFYKEGFEEGRRENLQHNYIEGKQFGLQVGFQRFILIGQMLGICNVLTARYSTNAALMKSVESVRKLIESIKFDNDAENVENYEVTVVKLKNKFRIILLALQRQLKGKKRTEVMNYDKVEEITRIIAGEVIGFNEDEDTTKQFLAQDKKTEW</sequence>
<gene>
    <name evidence="3" type="primary">TPHA0B04350</name>
    <name evidence="3" type="ordered locus">TPHA_0B04350</name>
</gene>
<dbReference type="Proteomes" id="UP000005666">
    <property type="component" value="Chromosome 2"/>
</dbReference>
<dbReference type="Pfam" id="PF09811">
    <property type="entry name" value="Yae1_N"/>
    <property type="match status" value="1"/>
</dbReference>